<proteinExistence type="predicted"/>
<dbReference type="EMBL" id="JAWWNJ010000128">
    <property type="protein sequence ID" value="KAK6987795.1"/>
    <property type="molecule type" value="Genomic_DNA"/>
</dbReference>
<keyword evidence="2" id="KW-1185">Reference proteome</keyword>
<dbReference type="AlphaFoldDB" id="A0AAV9ZMU5"/>
<sequence>MDHYDASQTPPDAFYEAFAMAFKFLTSTGALSPHPHLTYRSPRFLLPCTDDASLPNLLLAAYDDIKPRAAP</sequence>
<organism evidence="1 2">
    <name type="scientific">Favolaschia claudopus</name>
    <dbReference type="NCBI Taxonomy" id="2862362"/>
    <lineage>
        <taxon>Eukaryota</taxon>
        <taxon>Fungi</taxon>
        <taxon>Dikarya</taxon>
        <taxon>Basidiomycota</taxon>
        <taxon>Agaricomycotina</taxon>
        <taxon>Agaricomycetes</taxon>
        <taxon>Agaricomycetidae</taxon>
        <taxon>Agaricales</taxon>
        <taxon>Marasmiineae</taxon>
        <taxon>Mycenaceae</taxon>
        <taxon>Favolaschia</taxon>
    </lineage>
</organism>
<reference evidence="1 2" key="1">
    <citation type="journal article" date="2024" name="J Genomics">
        <title>Draft genome sequencing and assembly of Favolaschia claudopus CIRM-BRFM 2984 isolated from oak limbs.</title>
        <authorList>
            <person name="Navarro D."/>
            <person name="Drula E."/>
            <person name="Chaduli D."/>
            <person name="Cazenave R."/>
            <person name="Ahrendt S."/>
            <person name="Wang J."/>
            <person name="Lipzen A."/>
            <person name="Daum C."/>
            <person name="Barry K."/>
            <person name="Grigoriev I.V."/>
            <person name="Favel A."/>
            <person name="Rosso M.N."/>
            <person name="Martin F."/>
        </authorList>
    </citation>
    <scope>NUCLEOTIDE SEQUENCE [LARGE SCALE GENOMIC DNA]</scope>
    <source>
        <strain evidence="1 2">CIRM-BRFM 2984</strain>
    </source>
</reference>
<protein>
    <submittedName>
        <fullName evidence="1">Uncharacterized protein</fullName>
    </submittedName>
</protein>
<gene>
    <name evidence="1" type="ORF">R3P38DRAFT_3229953</name>
</gene>
<comment type="caution">
    <text evidence="1">The sequence shown here is derived from an EMBL/GenBank/DDBJ whole genome shotgun (WGS) entry which is preliminary data.</text>
</comment>
<accession>A0AAV9ZMU5</accession>
<dbReference type="Proteomes" id="UP001362999">
    <property type="component" value="Unassembled WGS sequence"/>
</dbReference>
<evidence type="ECO:0000313" key="2">
    <source>
        <dbReference type="Proteomes" id="UP001362999"/>
    </source>
</evidence>
<evidence type="ECO:0000313" key="1">
    <source>
        <dbReference type="EMBL" id="KAK6987795.1"/>
    </source>
</evidence>
<name>A0AAV9ZMU5_9AGAR</name>